<dbReference type="PATRIC" id="fig|647171.4.peg.1931"/>
<keyword evidence="2" id="KW-1185">Reference proteome</keyword>
<evidence type="ECO:0000313" key="1">
    <source>
        <dbReference type="EMBL" id="EHP82732.1"/>
    </source>
</evidence>
<comment type="caution">
    <text evidence="1">The sequence shown here is derived from an EMBL/GenBank/DDBJ whole genome shotgun (WGS) entry which is preliminary data.</text>
</comment>
<accession>H1L1U5</accession>
<sequence>CIPNAYSEILIKRLCEIGKENQLKPNLSEVEPFQYFLNGGELIYDELDKRDGKYTRREILSRYLMLMVVLDQGPDIEGVRKLLNMVITELYREEVRILHRPLDFLKSWVSQLIH</sequence>
<evidence type="ECO:0000313" key="2">
    <source>
        <dbReference type="Proteomes" id="UP000003706"/>
    </source>
</evidence>
<proteinExistence type="predicted"/>
<organism evidence="1 2">
    <name type="scientific">Methanotorris formicicus Mc-S-70</name>
    <dbReference type="NCBI Taxonomy" id="647171"/>
    <lineage>
        <taxon>Archaea</taxon>
        <taxon>Methanobacteriati</taxon>
        <taxon>Methanobacteriota</taxon>
        <taxon>Methanomada group</taxon>
        <taxon>Methanococci</taxon>
        <taxon>Methanococcales</taxon>
        <taxon>Methanocaldococcaceae</taxon>
        <taxon>Methanotorris</taxon>
    </lineage>
</organism>
<dbReference type="AlphaFoldDB" id="H1L1U5"/>
<feature type="non-terminal residue" evidence="1">
    <location>
        <position position="1"/>
    </location>
</feature>
<dbReference type="Proteomes" id="UP000003706">
    <property type="component" value="Unassembled WGS sequence"/>
</dbReference>
<dbReference type="RefSeq" id="WP_007045437.1">
    <property type="nucleotide sequence ID" value="NZ_AGJL01000113.1"/>
</dbReference>
<reference evidence="1 2" key="1">
    <citation type="submission" date="2011-09" db="EMBL/GenBank/DDBJ databases">
        <title>The draft genome of Methanotorris formicicus Mc-S-70.</title>
        <authorList>
            <consortium name="US DOE Joint Genome Institute (JGI-PGF)"/>
            <person name="Lucas S."/>
            <person name="Han J."/>
            <person name="Lapidus A."/>
            <person name="Cheng J.-F."/>
            <person name="Goodwin L."/>
            <person name="Pitluck S."/>
            <person name="Peters L."/>
            <person name="Land M.L."/>
            <person name="Hauser L."/>
            <person name="Sieprawska-Lupa M."/>
            <person name="Takai K."/>
            <person name="Miyazaki J."/>
            <person name="Whitman W."/>
            <person name="Woyke T.J."/>
        </authorList>
    </citation>
    <scope>NUCLEOTIDE SEQUENCE [LARGE SCALE GENOMIC DNA]</scope>
    <source>
        <strain evidence="1 2">Mc-S-70</strain>
    </source>
</reference>
<name>H1L1U5_9EURY</name>
<dbReference type="EMBL" id="AGJL01000113">
    <property type="protein sequence ID" value="EHP82732.1"/>
    <property type="molecule type" value="Genomic_DNA"/>
</dbReference>
<protein>
    <submittedName>
        <fullName evidence="1">Uncharacterized protein</fullName>
    </submittedName>
</protein>
<gene>
    <name evidence="1" type="ORF">MetfoDRAFT_2019</name>
</gene>